<dbReference type="VEuPathDB" id="TriTrypDB:ADEAN_000902500"/>
<dbReference type="AlphaFoldDB" id="A0A7G2CSU7"/>
<dbReference type="PROSITE" id="PS50086">
    <property type="entry name" value="TBC_RABGAP"/>
    <property type="match status" value="1"/>
</dbReference>
<sequence>MDDIFYMFYLVFFTDALRTIQSRDVATGATDEEGDWTCIVEKFMSLESEGILVTEELLTSPEVEPNVLESLFELCFTGSTLSPTARQERPQQHVVPVLLQVEADTYFCAAQLISQLQDNYRPGQPGVRAAGAKIEYLLSREAPDLLKRCEENGLGVVDGCFQWLHCLLLRELPLPLSLLLWDTYKAASVEDVYNIHQCMCAALIIELRPHIVSCRPELLVMLLKSPYASYFRKGFRP</sequence>
<organism evidence="2 3">
    <name type="scientific">Angomonas deanei</name>
    <dbReference type="NCBI Taxonomy" id="59799"/>
    <lineage>
        <taxon>Eukaryota</taxon>
        <taxon>Discoba</taxon>
        <taxon>Euglenozoa</taxon>
        <taxon>Kinetoplastea</taxon>
        <taxon>Metakinetoplastina</taxon>
        <taxon>Trypanosomatida</taxon>
        <taxon>Trypanosomatidae</taxon>
        <taxon>Strigomonadinae</taxon>
        <taxon>Angomonas</taxon>
    </lineage>
</organism>
<dbReference type="OrthoDB" id="26371at2759"/>
<accession>A0A7G2CSU7</accession>
<name>A0A7G2CSU7_9TRYP</name>
<dbReference type="GO" id="GO:0005096">
    <property type="term" value="F:GTPase activator activity"/>
    <property type="evidence" value="ECO:0007669"/>
    <property type="project" value="TreeGrafter"/>
</dbReference>
<keyword evidence="3" id="KW-1185">Reference proteome</keyword>
<proteinExistence type="predicted"/>
<dbReference type="InterPro" id="IPR000195">
    <property type="entry name" value="Rab-GAP-TBC_dom"/>
</dbReference>
<dbReference type="Proteomes" id="UP000515908">
    <property type="component" value="Chromosome 21"/>
</dbReference>
<protein>
    <submittedName>
        <fullName evidence="2">Rab-GTPase-TBC domain containing protein, putative</fullName>
    </submittedName>
</protein>
<evidence type="ECO:0000313" key="2">
    <source>
        <dbReference type="EMBL" id="CAD2221493.1"/>
    </source>
</evidence>
<dbReference type="SUPFAM" id="SSF47923">
    <property type="entry name" value="Ypt/Rab-GAP domain of gyp1p"/>
    <property type="match status" value="1"/>
</dbReference>
<gene>
    <name evidence="2" type="ORF">ADEAN_000902500</name>
</gene>
<feature type="domain" description="Rab-GAP TBC" evidence="1">
    <location>
        <begin position="1"/>
        <end position="188"/>
    </location>
</feature>
<reference evidence="2 3" key="1">
    <citation type="submission" date="2020-08" db="EMBL/GenBank/DDBJ databases">
        <authorList>
            <person name="Newling K."/>
            <person name="Davey J."/>
            <person name="Forrester S."/>
        </authorList>
    </citation>
    <scope>NUCLEOTIDE SEQUENCE [LARGE SCALE GENOMIC DNA]</scope>
    <source>
        <strain evidence="3">Crithidia deanei Carvalho (ATCC PRA-265)</strain>
    </source>
</reference>
<evidence type="ECO:0000313" key="3">
    <source>
        <dbReference type="Proteomes" id="UP000515908"/>
    </source>
</evidence>
<dbReference type="Gene3D" id="1.10.472.80">
    <property type="entry name" value="Ypt/Rab-GAP domain of gyp1p, domain 3"/>
    <property type="match status" value="1"/>
</dbReference>
<dbReference type="InterPro" id="IPR035969">
    <property type="entry name" value="Rab-GAP_TBC_sf"/>
</dbReference>
<dbReference type="EMBL" id="LR877165">
    <property type="protein sequence ID" value="CAD2221493.1"/>
    <property type="molecule type" value="Genomic_DNA"/>
</dbReference>
<dbReference type="Pfam" id="PF00566">
    <property type="entry name" value="RabGAP-TBC"/>
    <property type="match status" value="1"/>
</dbReference>
<evidence type="ECO:0000259" key="1">
    <source>
        <dbReference type="PROSITE" id="PS50086"/>
    </source>
</evidence>
<dbReference type="PANTHER" id="PTHR22957:SF212">
    <property type="entry name" value="RELATED TO THE N TERMINUS OF TRE ONCOGENE, ISOFORM A"/>
    <property type="match status" value="1"/>
</dbReference>
<dbReference type="PANTHER" id="PTHR22957">
    <property type="entry name" value="TBC1 DOMAIN FAMILY MEMBER GTPASE-ACTIVATING PROTEIN"/>
    <property type="match status" value="1"/>
</dbReference>